<dbReference type="PRINTS" id="PR00455">
    <property type="entry name" value="HTHTETR"/>
</dbReference>
<keyword evidence="7" id="KW-1185">Reference proteome</keyword>
<gene>
    <name evidence="6" type="ORF">LX12_002429</name>
</gene>
<dbReference type="InterPro" id="IPR050109">
    <property type="entry name" value="HTH-type_TetR-like_transc_reg"/>
</dbReference>
<dbReference type="Gene3D" id="1.10.357.10">
    <property type="entry name" value="Tetracycline Repressor, domain 2"/>
    <property type="match status" value="1"/>
</dbReference>
<evidence type="ECO:0000256" key="4">
    <source>
        <dbReference type="PROSITE-ProRule" id="PRU00335"/>
    </source>
</evidence>
<dbReference type="InterPro" id="IPR036271">
    <property type="entry name" value="Tet_transcr_reg_TetR-rel_C_sf"/>
</dbReference>
<feature type="domain" description="HTH tetR-type" evidence="5">
    <location>
        <begin position="19"/>
        <end position="78"/>
    </location>
</feature>
<evidence type="ECO:0000256" key="2">
    <source>
        <dbReference type="ARBA" id="ARBA00023125"/>
    </source>
</evidence>
<evidence type="ECO:0000259" key="5">
    <source>
        <dbReference type="PROSITE" id="PS50977"/>
    </source>
</evidence>
<comment type="caution">
    <text evidence="6">The sequence shown here is derived from an EMBL/GenBank/DDBJ whole genome shotgun (WGS) entry which is preliminary data.</text>
</comment>
<evidence type="ECO:0000256" key="3">
    <source>
        <dbReference type="ARBA" id="ARBA00023163"/>
    </source>
</evidence>
<dbReference type="InterPro" id="IPR009057">
    <property type="entry name" value="Homeodomain-like_sf"/>
</dbReference>
<dbReference type="PANTHER" id="PTHR30055:SF234">
    <property type="entry name" value="HTH-TYPE TRANSCRIPTIONAL REGULATOR BETI"/>
    <property type="match status" value="1"/>
</dbReference>
<proteinExistence type="predicted"/>
<evidence type="ECO:0000313" key="6">
    <source>
        <dbReference type="EMBL" id="MCP2161234.1"/>
    </source>
</evidence>
<dbReference type="Proteomes" id="UP001205740">
    <property type="component" value="Unassembled WGS sequence"/>
</dbReference>
<keyword evidence="2 4" id="KW-0238">DNA-binding</keyword>
<protein>
    <submittedName>
        <fullName evidence="6">Transcriptional regulator, TetR family</fullName>
    </submittedName>
</protein>
<name>A0ABT1H1W7_9NOCA</name>
<sequence>MATSRTETRTTRAPRADAVRNRARIVAAARDLFASDGLEVALDRVAESAGVGIGTLYRNFPSREALVEAAYRTQSEEIIEAGHRFAGELPPDEALAALFAEYLRTAAAKRGMKEVILAQLGADAPVFADVRAATREMIGRILDAGRAAGHVRDDVDTETVSRLIGGLSMTALHDDDPAVAEGMIRVVLDGLRPPPS</sequence>
<reference evidence="6 7" key="1">
    <citation type="submission" date="2022-06" db="EMBL/GenBank/DDBJ databases">
        <title>Genomic Encyclopedia of Archaeal and Bacterial Type Strains, Phase II (KMG-II): from individual species to whole genera.</title>
        <authorList>
            <person name="Goeker M."/>
        </authorList>
    </citation>
    <scope>NUCLEOTIDE SEQUENCE [LARGE SCALE GENOMIC DNA]</scope>
    <source>
        <strain evidence="6 7">DSM 45037</strain>
    </source>
</reference>
<dbReference type="RefSeq" id="WP_253654812.1">
    <property type="nucleotide sequence ID" value="NZ_BAAAOE010000002.1"/>
</dbReference>
<dbReference type="InterPro" id="IPR001647">
    <property type="entry name" value="HTH_TetR"/>
</dbReference>
<dbReference type="SUPFAM" id="SSF48498">
    <property type="entry name" value="Tetracyclin repressor-like, C-terminal domain"/>
    <property type="match status" value="1"/>
</dbReference>
<dbReference type="EMBL" id="JAMTCG010000004">
    <property type="protein sequence ID" value="MCP2161234.1"/>
    <property type="molecule type" value="Genomic_DNA"/>
</dbReference>
<dbReference type="InterPro" id="IPR049445">
    <property type="entry name" value="TetR_SbtR-like_C"/>
</dbReference>
<dbReference type="PANTHER" id="PTHR30055">
    <property type="entry name" value="HTH-TYPE TRANSCRIPTIONAL REGULATOR RUTR"/>
    <property type="match status" value="1"/>
</dbReference>
<keyword evidence="3" id="KW-0804">Transcription</keyword>
<evidence type="ECO:0000313" key="7">
    <source>
        <dbReference type="Proteomes" id="UP001205740"/>
    </source>
</evidence>
<dbReference type="PROSITE" id="PS50977">
    <property type="entry name" value="HTH_TETR_2"/>
    <property type="match status" value="1"/>
</dbReference>
<keyword evidence="1" id="KW-0805">Transcription regulation</keyword>
<dbReference type="Pfam" id="PF21597">
    <property type="entry name" value="TetR_C_43"/>
    <property type="match status" value="1"/>
</dbReference>
<evidence type="ECO:0000256" key="1">
    <source>
        <dbReference type="ARBA" id="ARBA00023015"/>
    </source>
</evidence>
<organism evidence="6 7">
    <name type="scientific">Williamsia serinedens</name>
    <dbReference type="NCBI Taxonomy" id="391736"/>
    <lineage>
        <taxon>Bacteria</taxon>
        <taxon>Bacillati</taxon>
        <taxon>Actinomycetota</taxon>
        <taxon>Actinomycetes</taxon>
        <taxon>Mycobacteriales</taxon>
        <taxon>Nocardiaceae</taxon>
        <taxon>Williamsia</taxon>
    </lineage>
</organism>
<dbReference type="SUPFAM" id="SSF46689">
    <property type="entry name" value="Homeodomain-like"/>
    <property type="match status" value="1"/>
</dbReference>
<feature type="DNA-binding region" description="H-T-H motif" evidence="4">
    <location>
        <begin position="41"/>
        <end position="60"/>
    </location>
</feature>
<dbReference type="Pfam" id="PF00440">
    <property type="entry name" value="TetR_N"/>
    <property type="match status" value="1"/>
</dbReference>
<accession>A0ABT1H1W7</accession>